<dbReference type="AlphaFoldDB" id="A0A081KDC6"/>
<dbReference type="PANTHER" id="PTHR43433">
    <property type="entry name" value="HYDROLASE, ALPHA/BETA FOLD FAMILY PROTEIN"/>
    <property type="match status" value="1"/>
</dbReference>
<dbReference type="InterPro" id="IPR050471">
    <property type="entry name" value="AB_hydrolase"/>
</dbReference>
<dbReference type="PANTHER" id="PTHR43433:SF5">
    <property type="entry name" value="AB HYDROLASE-1 DOMAIN-CONTAINING PROTEIN"/>
    <property type="match status" value="1"/>
</dbReference>
<keyword evidence="2" id="KW-0378">Hydrolase</keyword>
<name>A0A081KDC6_9GAMM</name>
<dbReference type="STRING" id="305900.GV64_16725"/>
<accession>A0A081KDC6</accession>
<evidence type="ECO:0000259" key="1">
    <source>
        <dbReference type="Pfam" id="PF00561"/>
    </source>
</evidence>
<sequence length="265" mass="29376">MPTARINGIDLYYEVHGSGPVLMLVAGLGSDSQSWLPVIDELARHFMLILPDNRGCGRTTPHEVETTIELISDDCMALLDELEIPSVIVLGHSMGAFIAMDCAVRYPQKVSQLVLEGASAFCSARNRWLLEDFGAYLKTGMESAQWFRSLYYWLFSPQFFEDSQVVNEAVRLSVEYPYPQSPAAYANQSRAIAAFDFRNQLPSVRQKTLILHGKKDVLFPPEESIDVLQAIPGACVSLVEGAAHSIHMEYPAAFVDRVLGFLGAD</sequence>
<evidence type="ECO:0000313" key="2">
    <source>
        <dbReference type="EMBL" id="KEI72152.1"/>
    </source>
</evidence>
<protein>
    <submittedName>
        <fullName evidence="2">Alpha/beta hydrolase</fullName>
    </submittedName>
</protein>
<dbReference type="Proteomes" id="UP000027997">
    <property type="component" value="Unassembled WGS sequence"/>
</dbReference>
<dbReference type="Pfam" id="PF00561">
    <property type="entry name" value="Abhydrolase_1"/>
    <property type="match status" value="1"/>
</dbReference>
<proteinExistence type="predicted"/>
<gene>
    <name evidence="2" type="ORF">GV64_16725</name>
</gene>
<dbReference type="PRINTS" id="PR00111">
    <property type="entry name" value="ABHYDROLASE"/>
</dbReference>
<dbReference type="Gene3D" id="3.40.50.1820">
    <property type="entry name" value="alpha/beta hydrolase"/>
    <property type="match status" value="1"/>
</dbReference>
<evidence type="ECO:0000313" key="3">
    <source>
        <dbReference type="Proteomes" id="UP000027997"/>
    </source>
</evidence>
<dbReference type="SUPFAM" id="SSF53474">
    <property type="entry name" value="alpha/beta-Hydrolases"/>
    <property type="match status" value="1"/>
</dbReference>
<dbReference type="InterPro" id="IPR029058">
    <property type="entry name" value="AB_hydrolase_fold"/>
</dbReference>
<dbReference type="InterPro" id="IPR000073">
    <property type="entry name" value="AB_hydrolase_1"/>
</dbReference>
<comment type="caution">
    <text evidence="2">The sequence shown here is derived from an EMBL/GenBank/DDBJ whole genome shotgun (WGS) entry which is preliminary data.</text>
</comment>
<keyword evidence="3" id="KW-1185">Reference proteome</keyword>
<feature type="domain" description="AB hydrolase-1" evidence="1">
    <location>
        <begin position="20"/>
        <end position="249"/>
    </location>
</feature>
<organism evidence="2 3">
    <name type="scientific">Endozoicomonas elysicola</name>
    <dbReference type="NCBI Taxonomy" id="305900"/>
    <lineage>
        <taxon>Bacteria</taxon>
        <taxon>Pseudomonadati</taxon>
        <taxon>Pseudomonadota</taxon>
        <taxon>Gammaproteobacteria</taxon>
        <taxon>Oceanospirillales</taxon>
        <taxon>Endozoicomonadaceae</taxon>
        <taxon>Endozoicomonas</taxon>
    </lineage>
</organism>
<reference evidence="2 3" key="1">
    <citation type="submission" date="2014-06" db="EMBL/GenBank/DDBJ databases">
        <title>Whole Genome Sequences of Three Symbiotic Endozoicomonas Bacteria.</title>
        <authorList>
            <person name="Neave M.J."/>
            <person name="Apprill A."/>
            <person name="Voolstra C.R."/>
        </authorList>
    </citation>
    <scope>NUCLEOTIDE SEQUENCE [LARGE SCALE GENOMIC DNA]</scope>
    <source>
        <strain evidence="2 3">DSM 22380</strain>
    </source>
</reference>
<dbReference type="GO" id="GO:0016787">
    <property type="term" value="F:hydrolase activity"/>
    <property type="evidence" value="ECO:0007669"/>
    <property type="project" value="UniProtKB-KW"/>
</dbReference>
<dbReference type="RefSeq" id="WP_020583961.1">
    <property type="nucleotide sequence ID" value="NZ_JOJP01000001.1"/>
</dbReference>
<dbReference type="EMBL" id="JOJP01000001">
    <property type="protein sequence ID" value="KEI72152.1"/>
    <property type="molecule type" value="Genomic_DNA"/>
</dbReference>
<dbReference type="eggNOG" id="COG2021">
    <property type="taxonomic scope" value="Bacteria"/>
</dbReference>